<dbReference type="InterPro" id="IPR017270">
    <property type="entry name" value="MotA/TolQ/ExbB-rel"/>
</dbReference>
<evidence type="ECO:0000259" key="10">
    <source>
        <dbReference type="Pfam" id="PF01618"/>
    </source>
</evidence>
<evidence type="ECO:0000313" key="12">
    <source>
        <dbReference type="Proteomes" id="UP000029843"/>
    </source>
</evidence>
<comment type="similarity">
    <text evidence="6">Belongs to the exbB/tolQ family.</text>
</comment>
<organism evidence="11 12">
    <name type="scientific">Colwellia psychrerythraea</name>
    <name type="common">Vibrio psychroerythus</name>
    <dbReference type="NCBI Taxonomy" id="28229"/>
    <lineage>
        <taxon>Bacteria</taxon>
        <taxon>Pseudomonadati</taxon>
        <taxon>Pseudomonadota</taxon>
        <taxon>Gammaproteobacteria</taxon>
        <taxon>Alteromonadales</taxon>
        <taxon>Colwelliaceae</taxon>
        <taxon>Colwellia</taxon>
    </lineage>
</organism>
<comment type="subcellular location">
    <subcellularLocation>
        <location evidence="1">Cell membrane</location>
        <topology evidence="1">Multi-pass membrane protein</topology>
    </subcellularLocation>
    <subcellularLocation>
        <location evidence="6">Membrane</location>
        <topology evidence="6">Multi-pass membrane protein</topology>
    </subcellularLocation>
</comment>
<name>A0A099KW18_COLPS</name>
<dbReference type="PATRIC" id="fig|28229.4.peg.583"/>
<keyword evidence="6" id="KW-0813">Transport</keyword>
<evidence type="ECO:0000256" key="8">
    <source>
        <dbReference type="SAM" id="MobiDB-lite"/>
    </source>
</evidence>
<sequence precursor="true">MKAFLTLLFTILFTLPFLVKADISSVEAELVKEVKHANAFYQQQTKKIAKERRHLLKQLATQEQQLKTLSVEAALITRAKDEQNLSVEKLQQRLQTWQQQQNYLEHLFAGIDAENPILSVKQLSERINEQGHFNAVHPITIALENGQMSSGKMLTIGPAHLFINNDHTLGGLINQVEQQWQLALAYDTSQLTALNDVLQNKHGLIAFDATNNRSVVLSQHQESITEHLHKGGLWVVPILAFAVLAAIISVIKAISLMRLPALSLLSDKPMGKHQKALFAISKKYHNAERDDLLFDQLMQTKRIVERGLSTIAVTASVAPLLGLLGTVSGMIQTFKLMTLFGAGDANAVSGGISESLVTTELGLIVAIPALVAHAIMSRRCHHYMSELESYAVKVSQDPRTVEKVQEQSTSQKSTTVHEVTHVA</sequence>
<keyword evidence="3 9" id="KW-0812">Transmembrane</keyword>
<evidence type="ECO:0000256" key="3">
    <source>
        <dbReference type="ARBA" id="ARBA00022692"/>
    </source>
</evidence>
<comment type="caution">
    <text evidence="11">The sequence shown here is derived from an EMBL/GenBank/DDBJ whole genome shotgun (WGS) entry which is preliminary data.</text>
</comment>
<dbReference type="PANTHER" id="PTHR30625">
    <property type="entry name" value="PROTEIN TOLQ"/>
    <property type="match status" value="1"/>
</dbReference>
<feature type="coiled-coil region" evidence="7">
    <location>
        <begin position="52"/>
        <end position="107"/>
    </location>
</feature>
<dbReference type="InterPro" id="IPR002898">
    <property type="entry name" value="MotA_ExbB_proton_chnl"/>
</dbReference>
<dbReference type="PIRSF" id="PIRSF037714">
    <property type="entry name" value="TolR"/>
    <property type="match status" value="1"/>
</dbReference>
<evidence type="ECO:0000256" key="4">
    <source>
        <dbReference type="ARBA" id="ARBA00022989"/>
    </source>
</evidence>
<gene>
    <name evidence="11" type="ORF">ND2E_1579</name>
</gene>
<dbReference type="GO" id="GO:0005886">
    <property type="term" value="C:plasma membrane"/>
    <property type="evidence" value="ECO:0007669"/>
    <property type="project" value="UniProtKB-SubCell"/>
</dbReference>
<evidence type="ECO:0000256" key="9">
    <source>
        <dbReference type="SAM" id="Phobius"/>
    </source>
</evidence>
<evidence type="ECO:0000256" key="6">
    <source>
        <dbReference type="RuleBase" id="RU004057"/>
    </source>
</evidence>
<dbReference type="InterPro" id="IPR050790">
    <property type="entry name" value="ExbB/TolQ_transport"/>
</dbReference>
<feature type="transmembrane region" description="Helical" evidence="9">
    <location>
        <begin position="308"/>
        <end position="331"/>
    </location>
</feature>
<proteinExistence type="inferred from homology"/>
<feature type="region of interest" description="Disordered" evidence="8">
    <location>
        <begin position="401"/>
        <end position="423"/>
    </location>
</feature>
<protein>
    <submittedName>
        <fullName evidence="11">MotA/TolQ/ExbB proton channel</fullName>
    </submittedName>
</protein>
<evidence type="ECO:0000256" key="1">
    <source>
        <dbReference type="ARBA" id="ARBA00004651"/>
    </source>
</evidence>
<accession>A0A099KW18</accession>
<dbReference type="Proteomes" id="UP000029843">
    <property type="component" value="Unassembled WGS sequence"/>
</dbReference>
<feature type="compositionally biased region" description="Polar residues" evidence="8">
    <location>
        <begin position="406"/>
        <end position="417"/>
    </location>
</feature>
<dbReference type="AlphaFoldDB" id="A0A099KW18"/>
<dbReference type="RefSeq" id="WP_052056218.1">
    <property type="nucleotide sequence ID" value="NZ_JQED01000005.1"/>
</dbReference>
<dbReference type="GO" id="GO:0017038">
    <property type="term" value="P:protein import"/>
    <property type="evidence" value="ECO:0007669"/>
    <property type="project" value="TreeGrafter"/>
</dbReference>
<dbReference type="OrthoDB" id="4045at2"/>
<feature type="transmembrane region" description="Helical" evidence="9">
    <location>
        <begin position="356"/>
        <end position="376"/>
    </location>
</feature>
<keyword evidence="4 9" id="KW-1133">Transmembrane helix</keyword>
<evidence type="ECO:0000256" key="5">
    <source>
        <dbReference type="ARBA" id="ARBA00023136"/>
    </source>
</evidence>
<dbReference type="EMBL" id="JQED01000005">
    <property type="protein sequence ID" value="KGJ94390.1"/>
    <property type="molecule type" value="Genomic_DNA"/>
</dbReference>
<evidence type="ECO:0000256" key="2">
    <source>
        <dbReference type="ARBA" id="ARBA00022475"/>
    </source>
</evidence>
<keyword evidence="7" id="KW-0175">Coiled coil</keyword>
<reference evidence="11 12" key="1">
    <citation type="submission" date="2014-08" db="EMBL/GenBank/DDBJ databases">
        <title>Genomic and Phenotypic Diversity of Colwellia psychrerythraea strains from Disparate Marine Basins.</title>
        <authorList>
            <person name="Techtmann S.M."/>
            <person name="Stelling S.C."/>
            <person name="Utturkar S.M."/>
            <person name="Alshibli N."/>
            <person name="Harris A."/>
            <person name="Brown S.D."/>
            <person name="Hazen T.C."/>
        </authorList>
    </citation>
    <scope>NUCLEOTIDE SEQUENCE [LARGE SCALE GENOMIC DNA]</scope>
    <source>
        <strain evidence="11 12">ND2E</strain>
    </source>
</reference>
<dbReference type="PANTHER" id="PTHR30625:SF11">
    <property type="entry name" value="MOTA_TOLQ_EXBB PROTON CHANNEL DOMAIN-CONTAINING PROTEIN"/>
    <property type="match status" value="1"/>
</dbReference>
<keyword evidence="5 9" id="KW-0472">Membrane</keyword>
<feature type="transmembrane region" description="Helical" evidence="9">
    <location>
        <begin position="231"/>
        <end position="251"/>
    </location>
</feature>
<keyword evidence="6" id="KW-0653">Protein transport</keyword>
<feature type="domain" description="MotA/TolQ/ExbB proton channel" evidence="10">
    <location>
        <begin position="283"/>
        <end position="388"/>
    </location>
</feature>
<evidence type="ECO:0000313" key="11">
    <source>
        <dbReference type="EMBL" id="KGJ94390.1"/>
    </source>
</evidence>
<keyword evidence="2" id="KW-1003">Cell membrane</keyword>
<dbReference type="Pfam" id="PF01618">
    <property type="entry name" value="MotA_ExbB"/>
    <property type="match status" value="1"/>
</dbReference>
<evidence type="ECO:0000256" key="7">
    <source>
        <dbReference type="SAM" id="Coils"/>
    </source>
</evidence>